<evidence type="ECO:0000313" key="3">
    <source>
        <dbReference type="WBParaSite" id="HCON_00026150-00001"/>
    </source>
</evidence>
<keyword evidence="1" id="KW-0732">Signal</keyword>
<dbReference type="Proteomes" id="UP000025227">
    <property type="component" value="Unplaced"/>
</dbReference>
<name>A0A7I4XXH9_HAECO</name>
<protein>
    <submittedName>
        <fullName evidence="3">BRICHOS domain-containing protein</fullName>
    </submittedName>
</protein>
<accession>A0A7I4XXH9</accession>
<dbReference type="AlphaFoldDB" id="A0A7I4XXH9"/>
<proteinExistence type="predicted"/>
<feature type="signal peptide" evidence="1">
    <location>
        <begin position="1"/>
        <end position="15"/>
    </location>
</feature>
<dbReference type="WBParaSite" id="HCON_00026150-00001">
    <property type="protein sequence ID" value="HCON_00026150-00001"/>
    <property type="gene ID" value="HCON_00026150"/>
</dbReference>
<sequence length="82" mass="8927">MMLIILAILLPVVQPITDECQAVGYVNGSPGNLTDLVQKELEKRTNLTNVSGIDGVVSFYIGYPVMSDTEFQFTALCLSTTE</sequence>
<keyword evidence="2" id="KW-1185">Reference proteome</keyword>
<feature type="chain" id="PRO_5029763760" evidence="1">
    <location>
        <begin position="16"/>
        <end position="82"/>
    </location>
</feature>
<evidence type="ECO:0000256" key="1">
    <source>
        <dbReference type="SAM" id="SignalP"/>
    </source>
</evidence>
<reference evidence="3" key="1">
    <citation type="submission" date="2020-12" db="UniProtKB">
        <authorList>
            <consortium name="WormBaseParasite"/>
        </authorList>
    </citation>
    <scope>IDENTIFICATION</scope>
    <source>
        <strain evidence="3">MHco3</strain>
    </source>
</reference>
<organism evidence="2 3">
    <name type="scientific">Haemonchus contortus</name>
    <name type="common">Barber pole worm</name>
    <dbReference type="NCBI Taxonomy" id="6289"/>
    <lineage>
        <taxon>Eukaryota</taxon>
        <taxon>Metazoa</taxon>
        <taxon>Ecdysozoa</taxon>
        <taxon>Nematoda</taxon>
        <taxon>Chromadorea</taxon>
        <taxon>Rhabditida</taxon>
        <taxon>Rhabditina</taxon>
        <taxon>Rhabditomorpha</taxon>
        <taxon>Strongyloidea</taxon>
        <taxon>Trichostrongylidae</taxon>
        <taxon>Haemonchus</taxon>
    </lineage>
</organism>
<evidence type="ECO:0000313" key="2">
    <source>
        <dbReference type="Proteomes" id="UP000025227"/>
    </source>
</evidence>